<keyword evidence="2" id="KW-0946">Virion</keyword>
<comment type="caution">
    <text evidence="2">The sequence shown here is derived from an EMBL/GenBank/DDBJ whole genome shotgun (WGS) entry which is preliminary data.</text>
</comment>
<organism evidence="2 3">
    <name type="scientific">Vitis vinifera</name>
    <name type="common">Grape</name>
    <dbReference type="NCBI Taxonomy" id="29760"/>
    <lineage>
        <taxon>Eukaryota</taxon>
        <taxon>Viridiplantae</taxon>
        <taxon>Streptophyta</taxon>
        <taxon>Embryophyta</taxon>
        <taxon>Tracheophyta</taxon>
        <taxon>Spermatophyta</taxon>
        <taxon>Magnoliopsida</taxon>
        <taxon>eudicotyledons</taxon>
        <taxon>Gunneridae</taxon>
        <taxon>Pentapetalae</taxon>
        <taxon>rosids</taxon>
        <taxon>Vitales</taxon>
        <taxon>Vitaceae</taxon>
        <taxon>Viteae</taxon>
        <taxon>Vitis</taxon>
    </lineage>
</organism>
<evidence type="ECO:0000256" key="1">
    <source>
        <dbReference type="SAM" id="Phobius"/>
    </source>
</evidence>
<dbReference type="EMBL" id="QGNW01001779">
    <property type="protein sequence ID" value="RVW30907.1"/>
    <property type="molecule type" value="Genomic_DNA"/>
</dbReference>
<evidence type="ECO:0000313" key="3">
    <source>
        <dbReference type="Proteomes" id="UP000288805"/>
    </source>
</evidence>
<keyword evidence="1" id="KW-0472">Membrane</keyword>
<dbReference type="PANTHER" id="PTHR48433:SF1">
    <property type="entry name" value="OUTER ENVELOPE PROTEIN 61-LIKE"/>
    <property type="match status" value="1"/>
</dbReference>
<keyword evidence="1" id="KW-0812">Transmembrane</keyword>
<gene>
    <name evidence="2" type="primary">OEP61_1</name>
    <name evidence="2" type="ORF">CK203_114215</name>
</gene>
<proteinExistence type="predicted"/>
<protein>
    <submittedName>
        <fullName evidence="2">Outer envelope protein 61</fullName>
    </submittedName>
</protein>
<dbReference type="InterPro" id="IPR053319">
    <property type="entry name" value="OEP61"/>
</dbReference>
<dbReference type="PANTHER" id="PTHR48433">
    <property type="entry name" value="OUTER ENVELOPE PROTEIN 61-LIKE"/>
    <property type="match status" value="1"/>
</dbReference>
<name>A0A438D685_VITVI</name>
<dbReference type="Proteomes" id="UP000288805">
    <property type="component" value="Unassembled WGS sequence"/>
</dbReference>
<keyword evidence="2" id="KW-0261">Viral envelope protein</keyword>
<evidence type="ECO:0000313" key="2">
    <source>
        <dbReference type="EMBL" id="RVW30907.1"/>
    </source>
</evidence>
<reference evidence="2 3" key="1">
    <citation type="journal article" date="2018" name="PLoS Genet.">
        <title>Population sequencing reveals clonal diversity and ancestral inbreeding in the grapevine cultivar Chardonnay.</title>
        <authorList>
            <person name="Roach M.J."/>
            <person name="Johnson D.L."/>
            <person name="Bohlmann J."/>
            <person name="van Vuuren H.J."/>
            <person name="Jones S.J."/>
            <person name="Pretorius I.S."/>
            <person name="Schmidt S.A."/>
            <person name="Borneman A.R."/>
        </authorList>
    </citation>
    <scope>NUCLEOTIDE SEQUENCE [LARGE SCALE GENOMIC DNA]</scope>
    <source>
        <strain evidence="3">cv. Chardonnay</strain>
        <tissue evidence="2">Leaf</tissue>
    </source>
</reference>
<sequence length="65" mass="7271">MSIVLADHFYGYALNPEMRWADGIQKGAERARKAKNWLLGKPGMILAICMLILAIILHRLGYIGS</sequence>
<keyword evidence="1" id="KW-1133">Transmembrane helix</keyword>
<accession>A0A438D685</accession>
<dbReference type="AlphaFoldDB" id="A0A438D685"/>
<feature type="transmembrane region" description="Helical" evidence="1">
    <location>
        <begin position="43"/>
        <end position="62"/>
    </location>
</feature>